<proteinExistence type="evidence at transcript level"/>
<feature type="transmembrane region" description="Helical" evidence="1">
    <location>
        <begin position="7"/>
        <end position="26"/>
    </location>
</feature>
<dbReference type="AlphaFoldDB" id="Q71SB0"/>
<name>Q71SB0_HYDVU</name>
<reference evidence="2" key="1">
    <citation type="submission" date="2000-09" db="EMBL/GenBank/DDBJ databases">
        <title>Cloning of a Prepro-Hydra-KVamide Type-2 from Hydra magnipapillata.</title>
        <authorList>
            <person name="Jensen K.B."/>
            <person name="Williamson M."/>
            <person name="Hansen G.N."/>
            <person name="Grimmelikhuijzen C.J.P."/>
        </authorList>
    </citation>
    <scope>NUCLEOTIDE SEQUENCE</scope>
    <source>
        <strain evidence="2">105</strain>
    </source>
</reference>
<evidence type="ECO:0000313" key="3">
    <source>
        <dbReference type="EMBL" id="BAH97745.1"/>
    </source>
</evidence>
<reference evidence="3" key="2">
    <citation type="submission" date="2009-02" db="EMBL/GenBank/DDBJ databases">
        <title>Regionalized nervous system in Hydra and the mechanism of its development.</title>
        <authorList>
            <person name="Noro Y."/>
            <person name="Yum S."/>
            <person name="Hayakawa S."/>
            <person name="NISHIMIYA-FUJISAWA C."/>
            <person name="Gojoubori T."/>
            <person name="Zhang X."/>
            <person name="Holstein T.W."/>
            <person name="Fujisawa T."/>
        </authorList>
    </citation>
    <scope>NUCLEOTIDE SEQUENCE</scope>
</reference>
<dbReference type="KEGG" id="hmg:100192254"/>
<evidence type="ECO:0000256" key="1">
    <source>
        <dbReference type="SAM" id="Phobius"/>
    </source>
</evidence>
<dbReference type="EMBL" id="AB485693">
    <property type="protein sequence ID" value="BAH97745.1"/>
    <property type="molecule type" value="mRNA"/>
</dbReference>
<dbReference type="GeneID" id="100192254"/>
<accession>C7G2Y1</accession>
<accession>Q71SB0</accession>
<keyword evidence="1" id="KW-0812">Transmembrane</keyword>
<keyword evidence="1" id="KW-0472">Membrane</keyword>
<organism evidence="2">
    <name type="scientific">Hydra vulgaris</name>
    <name type="common">Hydra</name>
    <name type="synonym">Hydra attenuata</name>
    <dbReference type="NCBI Taxonomy" id="6087"/>
    <lineage>
        <taxon>Eukaryota</taxon>
        <taxon>Metazoa</taxon>
        <taxon>Cnidaria</taxon>
        <taxon>Hydrozoa</taxon>
        <taxon>Hydroidolina</taxon>
        <taxon>Anthoathecata</taxon>
        <taxon>Aplanulata</taxon>
        <taxon>Hydridae</taxon>
        <taxon>Hydra</taxon>
    </lineage>
</organism>
<protein>
    <submittedName>
        <fullName evidence="2">KVamide preprohormone type 2</fullName>
    </submittedName>
</protein>
<sequence>MEKTNKLIRLVLNAFLALNIFMVMSVNSMPFHDNEDTDDKISSDINILKNESQSSQINDYNKYQKISTIKGRLQYYPFYNQNPKVGRDVSFHSAQDASDKGRMKKLTYIYNKNEYRKDKPLYLFKGYKPGDQTQMHF</sequence>
<keyword evidence="1" id="KW-1133">Transmembrane helix</keyword>
<dbReference type="EMBL" id="AF307098">
    <property type="protein sequence ID" value="AAQ14540.1"/>
    <property type="molecule type" value="mRNA"/>
</dbReference>
<evidence type="ECO:0000313" key="2">
    <source>
        <dbReference type="EMBL" id="AAQ14540.1"/>
    </source>
</evidence>
<dbReference type="RefSeq" id="NP_001267892.1">
    <property type="nucleotide sequence ID" value="NM_001280963.1"/>
</dbReference>